<dbReference type="OrthoDB" id="5125733at2759"/>
<keyword evidence="3" id="KW-0808">Transferase</keyword>
<comment type="caution">
    <text evidence="3">The sequence shown here is derived from an EMBL/GenBank/DDBJ whole genome shotgun (WGS) entry which is preliminary data.</text>
</comment>
<evidence type="ECO:0000313" key="4">
    <source>
        <dbReference type="Proteomes" id="UP000554235"/>
    </source>
</evidence>
<feature type="region of interest" description="Disordered" evidence="1">
    <location>
        <begin position="72"/>
        <end position="131"/>
    </location>
</feature>
<feature type="domain" description="Protein kinase" evidence="2">
    <location>
        <begin position="206"/>
        <end position="466"/>
    </location>
</feature>
<dbReference type="EMBL" id="JAADYS010001041">
    <property type="protein sequence ID" value="KAF4465392.1"/>
    <property type="molecule type" value="Genomic_DNA"/>
</dbReference>
<dbReference type="PANTHER" id="PTHR24359:SF1">
    <property type="entry name" value="INHIBITOR OF NUCLEAR FACTOR KAPPA-B KINASE EPSILON SUBUNIT HOMOLOG 1-RELATED"/>
    <property type="match status" value="1"/>
</dbReference>
<feature type="compositionally biased region" description="Polar residues" evidence="1">
    <location>
        <begin position="77"/>
        <end position="93"/>
    </location>
</feature>
<evidence type="ECO:0000256" key="1">
    <source>
        <dbReference type="SAM" id="MobiDB-lite"/>
    </source>
</evidence>
<feature type="compositionally biased region" description="Low complexity" evidence="1">
    <location>
        <begin position="106"/>
        <end position="118"/>
    </location>
</feature>
<dbReference type="GO" id="GO:0004674">
    <property type="term" value="F:protein serine/threonine kinase activity"/>
    <property type="evidence" value="ECO:0007669"/>
    <property type="project" value="TreeGrafter"/>
</dbReference>
<keyword evidence="4" id="KW-1185">Reference proteome</keyword>
<gene>
    <name evidence="3" type="ORF">FALBO_7771</name>
</gene>
<dbReference type="SUPFAM" id="SSF56112">
    <property type="entry name" value="Protein kinase-like (PK-like)"/>
    <property type="match status" value="1"/>
</dbReference>
<dbReference type="Gene3D" id="1.10.510.10">
    <property type="entry name" value="Transferase(Phosphotransferase) domain 1"/>
    <property type="match status" value="1"/>
</dbReference>
<name>A0A8H4PJN0_9HYPO</name>
<reference evidence="3 4" key="1">
    <citation type="submission" date="2020-01" db="EMBL/GenBank/DDBJ databases">
        <title>Identification and distribution of gene clusters putatively required for synthesis of sphingolipid metabolism inhibitors in phylogenetically diverse species of the filamentous fungus Fusarium.</title>
        <authorList>
            <person name="Kim H.-S."/>
            <person name="Busman M."/>
            <person name="Brown D.W."/>
            <person name="Divon H."/>
            <person name="Uhlig S."/>
            <person name="Proctor R.H."/>
        </authorList>
    </citation>
    <scope>NUCLEOTIDE SEQUENCE [LARGE SCALE GENOMIC DNA]</scope>
    <source>
        <strain evidence="3 4">NRRL 20459</strain>
    </source>
</reference>
<evidence type="ECO:0000259" key="2">
    <source>
        <dbReference type="PROSITE" id="PS50011"/>
    </source>
</evidence>
<dbReference type="GO" id="GO:0005524">
    <property type="term" value="F:ATP binding"/>
    <property type="evidence" value="ECO:0007669"/>
    <property type="project" value="InterPro"/>
</dbReference>
<keyword evidence="3" id="KW-0418">Kinase</keyword>
<dbReference type="AlphaFoldDB" id="A0A8H4PJN0"/>
<proteinExistence type="predicted"/>
<dbReference type="PANTHER" id="PTHR24359">
    <property type="entry name" value="SERINE/THREONINE-PROTEIN KINASE SBK1"/>
    <property type="match status" value="1"/>
</dbReference>
<dbReference type="InterPro" id="IPR000719">
    <property type="entry name" value="Prot_kinase_dom"/>
</dbReference>
<evidence type="ECO:0000313" key="3">
    <source>
        <dbReference type="EMBL" id="KAF4465392.1"/>
    </source>
</evidence>
<protein>
    <submittedName>
        <fullName evidence="3">Serine threonine kinase</fullName>
    </submittedName>
</protein>
<sequence length="466" mass="52374">MCKSPPGSLICPQWGGGASQTIKTGRQGRLEDSIISPLLVFLQSQFVIREVVILPLAFPAMTLCCCPWLRRQDSDSSSKTNGSGRTPTRSTHVQDPIPTSDGTRVAEGQAGPSQQQEPSPEPPSSPIPVELEGQCTDNAATTSTVFPEHPFPSSPAKMNLCERIIDEAIENTGKSKFVPADAIEALSSRPVVEAELRNHATGDLLNSLVDYVVEGRAAKVFLTLAVNDKTKLMKELYGSGLCDVHLPLEKDTTKKDEAAVRPVNEKIPFPTDWKPFHHWNRKERFDFYENQWLFLAPVFIKDIFSYKLPKRCPLPFISEDLDHRGGLAGSVNEVGVHEAHQKVLAKMGHYFLQEQETLRIIRNIKNDHLIMPIASYSYHNEESGFFLFPWAEGGNLREFWSAETIRPLKDSKMMSWALKQMCGLCQALSILHDRGRRHGDLKPENILLFHEGEYQRMLKIALIMFK</sequence>
<dbReference type="InterPro" id="IPR011009">
    <property type="entry name" value="Kinase-like_dom_sf"/>
</dbReference>
<accession>A0A8H4PJN0</accession>
<organism evidence="3 4">
    <name type="scientific">Fusarium albosuccineum</name>
    <dbReference type="NCBI Taxonomy" id="1237068"/>
    <lineage>
        <taxon>Eukaryota</taxon>
        <taxon>Fungi</taxon>
        <taxon>Dikarya</taxon>
        <taxon>Ascomycota</taxon>
        <taxon>Pezizomycotina</taxon>
        <taxon>Sordariomycetes</taxon>
        <taxon>Hypocreomycetidae</taxon>
        <taxon>Hypocreales</taxon>
        <taxon>Nectriaceae</taxon>
        <taxon>Fusarium</taxon>
        <taxon>Fusarium decemcellulare species complex</taxon>
    </lineage>
</organism>
<feature type="non-terminal residue" evidence="3">
    <location>
        <position position="466"/>
    </location>
</feature>
<dbReference type="Proteomes" id="UP000554235">
    <property type="component" value="Unassembled WGS sequence"/>
</dbReference>
<dbReference type="PROSITE" id="PS50011">
    <property type="entry name" value="PROTEIN_KINASE_DOM"/>
    <property type="match status" value="1"/>
</dbReference>